<proteinExistence type="predicted"/>
<dbReference type="EMBL" id="CP027228">
    <property type="protein sequence ID" value="AVM48644.1"/>
    <property type="molecule type" value="Genomic_DNA"/>
</dbReference>
<feature type="region of interest" description="Disordered" evidence="2">
    <location>
        <begin position="243"/>
        <end position="262"/>
    </location>
</feature>
<organism evidence="6 7">
    <name type="scientific">Mogibacterium diversum</name>
    <dbReference type="NCBI Taxonomy" id="114527"/>
    <lineage>
        <taxon>Bacteria</taxon>
        <taxon>Bacillati</taxon>
        <taxon>Bacillota</taxon>
        <taxon>Clostridia</taxon>
        <taxon>Peptostreptococcales</taxon>
        <taxon>Anaerovoracaceae</taxon>
        <taxon>Mogibacterium</taxon>
    </lineage>
</organism>
<dbReference type="Pfam" id="PF13205">
    <property type="entry name" value="Big_5"/>
    <property type="match status" value="1"/>
</dbReference>
<gene>
    <name evidence="6" type="ORF">C5Q96_07185</name>
</gene>
<evidence type="ECO:0000256" key="2">
    <source>
        <dbReference type="SAM" id="MobiDB-lite"/>
    </source>
</evidence>
<evidence type="ECO:0000256" key="1">
    <source>
        <dbReference type="ARBA" id="ARBA00022729"/>
    </source>
</evidence>
<keyword evidence="1 4" id="KW-0732">Signal</keyword>
<evidence type="ECO:0000313" key="7">
    <source>
        <dbReference type="Proteomes" id="UP000237883"/>
    </source>
</evidence>
<dbReference type="AlphaFoldDB" id="A0A2S0L609"/>
<dbReference type="GeneID" id="78392046"/>
<dbReference type="Proteomes" id="UP000237883">
    <property type="component" value="Chromosome"/>
</dbReference>
<keyword evidence="3" id="KW-1133">Transmembrane helix</keyword>
<evidence type="ECO:0000313" key="6">
    <source>
        <dbReference type="EMBL" id="AVM48644.1"/>
    </source>
</evidence>
<dbReference type="RefSeq" id="WP_106057699.1">
    <property type="nucleotide sequence ID" value="NZ_CAURSC010000001.1"/>
</dbReference>
<dbReference type="InterPro" id="IPR032812">
    <property type="entry name" value="SbsA_Ig"/>
</dbReference>
<protein>
    <recommendedName>
        <fullName evidence="5">SbsA Ig-like domain-containing protein</fullName>
    </recommendedName>
</protein>
<accession>A0A2S0L609</accession>
<feature type="transmembrane region" description="Helical" evidence="3">
    <location>
        <begin position="149"/>
        <end position="167"/>
    </location>
</feature>
<evidence type="ECO:0000256" key="3">
    <source>
        <dbReference type="SAM" id="Phobius"/>
    </source>
</evidence>
<reference evidence="7" key="1">
    <citation type="submission" date="2018-02" db="EMBL/GenBank/DDBJ databases">
        <authorList>
            <person name="Holder M.E."/>
            <person name="Ajami N.J."/>
            <person name="Petrosino J.F."/>
        </authorList>
    </citation>
    <scope>NUCLEOTIDE SEQUENCE [LARGE SCALE GENOMIC DNA]</scope>
    <source>
        <strain evidence="7">CCUG 47132</strain>
    </source>
</reference>
<feature type="domain" description="SbsA Ig-like" evidence="5">
    <location>
        <begin position="26"/>
        <end position="141"/>
    </location>
</feature>
<feature type="compositionally biased region" description="Basic and acidic residues" evidence="2">
    <location>
        <begin position="171"/>
        <end position="185"/>
    </location>
</feature>
<dbReference type="OrthoDB" id="2081475at2"/>
<name>A0A2S0L609_9FIRM</name>
<keyword evidence="3" id="KW-0812">Transmembrane</keyword>
<sequence>MKRKGLIAVLSMLMVVLSTAMCFAADDTTFALKSSYPKDGQKNTSIENLGVKLYFNHSVSSKAAQANNKNSVKIVDKDGKKIPIKVLTANDDSGLVLVLGDSTNKKFKVKNNSEYKLVIEKDFVDDNGNTLGKETTVSFKTFNQTLNTTINMVMMVIMFGGIMVVTIRQQHNKDDDDKVEKEKSGESTFNPYKEAKKTGKSVEEVIAEEKKRVAKAERRAKRKGTKKVEEKLEISELLPNVYKVHKPSPIKGRKAGGKKSSK</sequence>
<dbReference type="KEGG" id="mdv:C5Q96_07185"/>
<evidence type="ECO:0000256" key="4">
    <source>
        <dbReference type="SAM" id="SignalP"/>
    </source>
</evidence>
<feature type="signal peptide" evidence="4">
    <location>
        <begin position="1"/>
        <end position="24"/>
    </location>
</feature>
<feature type="region of interest" description="Disordered" evidence="2">
    <location>
        <begin position="171"/>
        <end position="201"/>
    </location>
</feature>
<evidence type="ECO:0000259" key="5">
    <source>
        <dbReference type="Pfam" id="PF13205"/>
    </source>
</evidence>
<feature type="chain" id="PRO_5039136458" description="SbsA Ig-like domain-containing protein" evidence="4">
    <location>
        <begin position="25"/>
        <end position="262"/>
    </location>
</feature>
<keyword evidence="7" id="KW-1185">Reference proteome</keyword>
<keyword evidence="3" id="KW-0472">Membrane</keyword>